<organism evidence="3 4">
    <name type="scientific">Ancylostoma ceylanicum</name>
    <dbReference type="NCBI Taxonomy" id="53326"/>
    <lineage>
        <taxon>Eukaryota</taxon>
        <taxon>Metazoa</taxon>
        <taxon>Ecdysozoa</taxon>
        <taxon>Nematoda</taxon>
        <taxon>Chromadorea</taxon>
        <taxon>Rhabditida</taxon>
        <taxon>Rhabditina</taxon>
        <taxon>Rhabditomorpha</taxon>
        <taxon>Strongyloidea</taxon>
        <taxon>Ancylostomatidae</taxon>
        <taxon>Ancylostomatinae</taxon>
        <taxon>Ancylostoma</taxon>
    </lineage>
</organism>
<sequence>MSRPGAWARVMTNLWKYLRKDWSTKHYIGEDSAGHRYYEIQNTRQNVTRGYDPPPNNPTSQPGVEWQSWLKGTRRFPPSDDEIALNRMKEQTDAPHGLRGVAERRGCRVPRPRCVGGAARQSAELANAQLAQNETTEKRAPHVATTGSNPSQDKPAAFPRYDDMESAPGAKKSS</sequence>
<protein>
    <recommendedName>
        <fullName evidence="5">NADH dehydrogenase [ubiquinone] 1 alpha subcomplex subunit 12</fullName>
    </recommendedName>
</protein>
<proteinExistence type="inferred from homology"/>
<dbReference type="EMBL" id="JARK01001340">
    <property type="protein sequence ID" value="EYC31492.1"/>
    <property type="molecule type" value="Genomic_DNA"/>
</dbReference>
<gene>
    <name evidence="3" type="primary">Acey_s0004.g2184</name>
    <name evidence="3" type="synonym">Acey-Y116A8C.30</name>
    <name evidence="3" type="ORF">Y032_0004g2184</name>
</gene>
<dbReference type="GO" id="GO:0005739">
    <property type="term" value="C:mitochondrion"/>
    <property type="evidence" value="ECO:0007669"/>
    <property type="project" value="TreeGrafter"/>
</dbReference>
<accession>A0A016VWV8</accession>
<dbReference type="InterPro" id="IPR007763">
    <property type="entry name" value="NDUFA12"/>
</dbReference>
<feature type="region of interest" description="Disordered" evidence="2">
    <location>
        <begin position="127"/>
        <end position="174"/>
    </location>
</feature>
<reference evidence="4" key="1">
    <citation type="journal article" date="2015" name="Nat. Genet.">
        <title>The genome and transcriptome of the zoonotic hookworm Ancylostoma ceylanicum identify infection-specific gene families.</title>
        <authorList>
            <person name="Schwarz E.M."/>
            <person name="Hu Y."/>
            <person name="Antoshechkin I."/>
            <person name="Miller M.M."/>
            <person name="Sternberg P.W."/>
            <person name="Aroian R.V."/>
        </authorList>
    </citation>
    <scope>NUCLEOTIDE SEQUENCE</scope>
    <source>
        <strain evidence="4">HY135</strain>
    </source>
</reference>
<evidence type="ECO:0000256" key="1">
    <source>
        <dbReference type="ARBA" id="ARBA00007355"/>
    </source>
</evidence>
<keyword evidence="4" id="KW-1185">Reference proteome</keyword>
<evidence type="ECO:0000256" key="2">
    <source>
        <dbReference type="SAM" id="MobiDB-lite"/>
    </source>
</evidence>
<dbReference type="AlphaFoldDB" id="A0A016VWV8"/>
<dbReference type="PANTHER" id="PTHR32470:SF2">
    <property type="entry name" value="NADH DEHYDROGENASE [UBIQUINONE] 1 ALPHA SUBCOMPLEX ASSEMBLY FACTOR 2"/>
    <property type="match status" value="1"/>
</dbReference>
<comment type="similarity">
    <text evidence="1">Belongs to the complex I NDUFA12 subunit family.</text>
</comment>
<dbReference type="GO" id="GO:0045271">
    <property type="term" value="C:respiratory chain complex I"/>
    <property type="evidence" value="ECO:0007669"/>
    <property type="project" value="InterPro"/>
</dbReference>
<dbReference type="Proteomes" id="UP000024635">
    <property type="component" value="Unassembled WGS sequence"/>
</dbReference>
<name>A0A016VWV8_9BILA</name>
<evidence type="ECO:0000313" key="3">
    <source>
        <dbReference type="EMBL" id="EYC31492.1"/>
    </source>
</evidence>
<comment type="caution">
    <text evidence="3">The sequence shown here is derived from an EMBL/GenBank/DDBJ whole genome shotgun (WGS) entry which is preliminary data.</text>
</comment>
<feature type="region of interest" description="Disordered" evidence="2">
    <location>
        <begin position="46"/>
        <end position="67"/>
    </location>
</feature>
<dbReference type="Pfam" id="PF05071">
    <property type="entry name" value="NDUFA12"/>
    <property type="match status" value="1"/>
</dbReference>
<dbReference type="GO" id="GO:0032981">
    <property type="term" value="P:mitochondrial respiratory chain complex I assembly"/>
    <property type="evidence" value="ECO:0007669"/>
    <property type="project" value="TreeGrafter"/>
</dbReference>
<evidence type="ECO:0000313" key="4">
    <source>
        <dbReference type="Proteomes" id="UP000024635"/>
    </source>
</evidence>
<dbReference type="OrthoDB" id="10255576at2759"/>
<dbReference type="PANTHER" id="PTHR32470">
    <property type="entry name" value="ADH DEHYDROGENASE [UBIQUINONE] 1 ALPHA SUBCOMPLEX ASSEMBLY FACTOR 2"/>
    <property type="match status" value="1"/>
</dbReference>
<evidence type="ECO:0008006" key="5">
    <source>
        <dbReference type="Google" id="ProtNLM"/>
    </source>
</evidence>
<dbReference type="InterPro" id="IPR052618">
    <property type="entry name" value="ComplexI_NDUFA12"/>
</dbReference>
<dbReference type="STRING" id="53326.A0A016VWV8"/>